<accession>A0A645H185</accession>
<sequence length="120" mass="13193">MDTIDHGVGIGIIGIVEFHRVPIEVVRPPILPVLHHHINRHLQLPVLSYHIYNLLLTLIALPALDISKAPQREHGSRSGQFPVTVDYFIGIFPGYEIIINAVAGFGSQAHFMVDCTVNGG</sequence>
<comment type="caution">
    <text evidence="1">The sequence shown here is derived from an EMBL/GenBank/DDBJ whole genome shotgun (WGS) entry which is preliminary data.</text>
</comment>
<evidence type="ECO:0000313" key="1">
    <source>
        <dbReference type="EMBL" id="MPN32246.1"/>
    </source>
</evidence>
<reference evidence="1" key="1">
    <citation type="submission" date="2019-08" db="EMBL/GenBank/DDBJ databases">
        <authorList>
            <person name="Kucharzyk K."/>
            <person name="Murdoch R.W."/>
            <person name="Higgins S."/>
            <person name="Loffler F."/>
        </authorList>
    </citation>
    <scope>NUCLEOTIDE SEQUENCE</scope>
</reference>
<proteinExistence type="predicted"/>
<dbReference type="AlphaFoldDB" id="A0A645H185"/>
<gene>
    <name evidence="1" type="ORF">SDC9_179722</name>
</gene>
<name>A0A645H185_9ZZZZ</name>
<organism evidence="1">
    <name type="scientific">bioreactor metagenome</name>
    <dbReference type="NCBI Taxonomy" id="1076179"/>
    <lineage>
        <taxon>unclassified sequences</taxon>
        <taxon>metagenomes</taxon>
        <taxon>ecological metagenomes</taxon>
    </lineage>
</organism>
<dbReference type="EMBL" id="VSSQ01084146">
    <property type="protein sequence ID" value="MPN32246.1"/>
    <property type="molecule type" value="Genomic_DNA"/>
</dbReference>
<protein>
    <submittedName>
        <fullName evidence="1">Uncharacterized protein</fullName>
    </submittedName>
</protein>